<evidence type="ECO:0000313" key="2">
    <source>
        <dbReference type="EMBL" id="KAJ8987694.1"/>
    </source>
</evidence>
<proteinExistence type="predicted"/>
<dbReference type="GO" id="GO:0030674">
    <property type="term" value="F:protein-macromolecule adaptor activity"/>
    <property type="evidence" value="ECO:0007669"/>
    <property type="project" value="TreeGrafter"/>
</dbReference>
<dbReference type="PANTHER" id="PTHR28043">
    <property type="entry name" value="INCREASED RECOMBINATION CENTERS PROTEIN 6"/>
    <property type="match status" value="1"/>
</dbReference>
<gene>
    <name evidence="2" type="ORF">HRR80_008326</name>
</gene>
<protein>
    <recommendedName>
        <fullName evidence="4">Increased recombination centers protein 6</fullName>
    </recommendedName>
</protein>
<feature type="region of interest" description="Disordered" evidence="1">
    <location>
        <begin position="346"/>
        <end position="379"/>
    </location>
</feature>
<sequence length="427" mass="46524">MPISQALPSSLRLLILAPTSEPASIPPLPGLLEALTGSKPSDHVPSFTGYTSHPPLELRTKYYNSDVNIWCDEVPTRTISQERDPENQSTAGSQASTGEGEVTPKAPVPDQDDRHDTDTPAPSSLDEWKQQMLSAEAAEVRAVIGGIVLVLPVSPPMTSSSATGRPTLPPAYYSLIEAVHGLRETIEEETYGRDIASVVVLQSTSPSVSQDKLAGVAAGVEDECLSERGILGWDFVAWNGVSTVHSTTADDGSPKNVRNEYGEKVGIERVIEVLEGVDWTVVPDHPDDGEENGKDFDFDDFGRTVADNDPSASNSGLRSILGSGRFSGLEYELEREMMELKMSMLDDHDHGQEPDGDADADSETRPTTTDADAPRVEVDQDEEFQVEQLQAMMERVVAIREAGSELSKTERERFARREIAKLMRDMS</sequence>
<feature type="compositionally biased region" description="Polar residues" evidence="1">
    <location>
        <begin position="87"/>
        <end position="97"/>
    </location>
</feature>
<dbReference type="InterPro" id="IPR034627">
    <property type="entry name" value="Irc6"/>
</dbReference>
<organism evidence="2 3">
    <name type="scientific">Exophiala dermatitidis</name>
    <name type="common">Black yeast-like fungus</name>
    <name type="synonym">Wangiella dermatitidis</name>
    <dbReference type="NCBI Taxonomy" id="5970"/>
    <lineage>
        <taxon>Eukaryota</taxon>
        <taxon>Fungi</taxon>
        <taxon>Dikarya</taxon>
        <taxon>Ascomycota</taxon>
        <taxon>Pezizomycotina</taxon>
        <taxon>Eurotiomycetes</taxon>
        <taxon>Chaetothyriomycetidae</taxon>
        <taxon>Chaetothyriales</taxon>
        <taxon>Herpotrichiellaceae</taxon>
        <taxon>Exophiala</taxon>
    </lineage>
</organism>
<dbReference type="Pfam" id="PF10199">
    <property type="entry name" value="Adaptin_binding"/>
    <property type="match status" value="1"/>
</dbReference>
<evidence type="ECO:0008006" key="4">
    <source>
        <dbReference type="Google" id="ProtNLM"/>
    </source>
</evidence>
<dbReference type="Proteomes" id="UP001161757">
    <property type="component" value="Unassembled WGS sequence"/>
</dbReference>
<dbReference type="Gene3D" id="3.40.50.11960">
    <property type="match status" value="1"/>
</dbReference>
<dbReference type="AlphaFoldDB" id="A0AAN6EM72"/>
<dbReference type="GO" id="GO:0016192">
    <property type="term" value="P:vesicle-mediated transport"/>
    <property type="evidence" value="ECO:0007669"/>
    <property type="project" value="InterPro"/>
</dbReference>
<name>A0AAN6EM72_EXODE</name>
<comment type="caution">
    <text evidence="2">The sequence shown here is derived from an EMBL/GenBank/DDBJ whole genome shotgun (WGS) entry which is preliminary data.</text>
</comment>
<evidence type="ECO:0000256" key="1">
    <source>
        <dbReference type="SAM" id="MobiDB-lite"/>
    </source>
</evidence>
<feature type="region of interest" description="Disordered" evidence="1">
    <location>
        <begin position="78"/>
        <end position="124"/>
    </location>
</feature>
<dbReference type="EMBL" id="JAJGCB010000023">
    <property type="protein sequence ID" value="KAJ8987694.1"/>
    <property type="molecule type" value="Genomic_DNA"/>
</dbReference>
<dbReference type="PANTHER" id="PTHR28043:SF1">
    <property type="entry name" value="INCREASED RECOMBINATION CENTERS PROTEIN 6"/>
    <property type="match status" value="1"/>
</dbReference>
<reference evidence="2" key="1">
    <citation type="submission" date="2023-01" db="EMBL/GenBank/DDBJ databases">
        <title>Exophiala dermititidis isolated from Cystic Fibrosis Patient.</title>
        <authorList>
            <person name="Kurbessoian T."/>
            <person name="Crocker A."/>
            <person name="Murante D."/>
            <person name="Hogan D.A."/>
            <person name="Stajich J.E."/>
        </authorList>
    </citation>
    <scope>NUCLEOTIDE SEQUENCE</scope>
    <source>
        <strain evidence="2">Ex8</strain>
    </source>
</reference>
<accession>A0AAN6EM72</accession>
<evidence type="ECO:0000313" key="3">
    <source>
        <dbReference type="Proteomes" id="UP001161757"/>
    </source>
</evidence>